<dbReference type="RefSeq" id="WP_330930288.1">
    <property type="nucleotide sequence ID" value="NZ_CP119075.1"/>
</dbReference>
<evidence type="ECO:0000256" key="3">
    <source>
        <dbReference type="ARBA" id="ARBA00023315"/>
    </source>
</evidence>
<evidence type="ECO:0000259" key="4">
    <source>
        <dbReference type="PROSITE" id="PS51186"/>
    </source>
</evidence>
<reference evidence="5" key="1">
    <citation type="submission" date="2023-03" db="EMBL/GenBank/DDBJ databases">
        <title>Lomoglobus Profundus gen. nov., sp. nov., a novel member of the phylum Verrucomicrobia, isolated from deep-marine sediment of South China Sea.</title>
        <authorList>
            <person name="Ahmad T."/>
            <person name="Ishaq S.E."/>
            <person name="Wang F."/>
        </authorList>
    </citation>
    <scope>NUCLEOTIDE SEQUENCE</scope>
    <source>
        <strain evidence="5">LMO-M01</strain>
    </source>
</reference>
<dbReference type="KEGG" id="slom:PXH66_02720"/>
<organism evidence="5 6">
    <name type="scientific">Synoicihabitans lomoniglobus</name>
    <dbReference type="NCBI Taxonomy" id="2909285"/>
    <lineage>
        <taxon>Bacteria</taxon>
        <taxon>Pseudomonadati</taxon>
        <taxon>Verrucomicrobiota</taxon>
        <taxon>Opitutia</taxon>
        <taxon>Opitutales</taxon>
        <taxon>Opitutaceae</taxon>
        <taxon>Synoicihabitans</taxon>
    </lineage>
</organism>
<dbReference type="SUPFAM" id="SSF55729">
    <property type="entry name" value="Acyl-CoA N-acyltransferases (Nat)"/>
    <property type="match status" value="1"/>
</dbReference>
<dbReference type="CDD" id="cd04301">
    <property type="entry name" value="NAT_SF"/>
    <property type="match status" value="1"/>
</dbReference>
<dbReference type="PANTHER" id="PTHR10545:SF29">
    <property type="entry name" value="GH14572P-RELATED"/>
    <property type="match status" value="1"/>
</dbReference>
<dbReference type="InterPro" id="IPR051016">
    <property type="entry name" value="Diverse_Substrate_AcTransf"/>
</dbReference>
<dbReference type="EMBL" id="CP119075">
    <property type="protein sequence ID" value="WED65758.1"/>
    <property type="molecule type" value="Genomic_DNA"/>
</dbReference>
<sequence>MISTIRTAVPTDASIIFDFIRQLAEYERMTDEVVTNVDQIRAHLFPASGDPIAHCLLAFESNKPVGFALYFYNFSTFLGRPGIYLEDLFVSPHHRGQGHGKAMLRALATVARDRDCGRLEWCVLDWNQSAIDFYQSLGATMMSEWTTCRLNRAGIAQLAG</sequence>
<dbReference type="FunFam" id="3.40.630.30:FF:000064">
    <property type="entry name" value="GNAT family acetyltransferase"/>
    <property type="match status" value="1"/>
</dbReference>
<feature type="domain" description="N-acetyltransferase" evidence="4">
    <location>
        <begin position="3"/>
        <end position="160"/>
    </location>
</feature>
<gene>
    <name evidence="5" type="ORF">PXH66_02720</name>
</gene>
<evidence type="ECO:0000313" key="5">
    <source>
        <dbReference type="EMBL" id="WED65758.1"/>
    </source>
</evidence>
<protein>
    <submittedName>
        <fullName evidence="5">GNAT family N-acetyltransferase</fullName>
    </submittedName>
</protein>
<dbReference type="PROSITE" id="PS51186">
    <property type="entry name" value="GNAT"/>
    <property type="match status" value="1"/>
</dbReference>
<evidence type="ECO:0000313" key="6">
    <source>
        <dbReference type="Proteomes" id="UP001218638"/>
    </source>
</evidence>
<evidence type="ECO:0000256" key="1">
    <source>
        <dbReference type="ARBA" id="ARBA00008694"/>
    </source>
</evidence>
<comment type="similarity">
    <text evidence="1">Belongs to the acetyltransferase family.</text>
</comment>
<dbReference type="PANTHER" id="PTHR10545">
    <property type="entry name" value="DIAMINE N-ACETYLTRANSFERASE"/>
    <property type="match status" value="1"/>
</dbReference>
<dbReference type="Proteomes" id="UP001218638">
    <property type="component" value="Chromosome"/>
</dbReference>
<dbReference type="Gene3D" id="3.40.630.30">
    <property type="match status" value="1"/>
</dbReference>
<dbReference type="InterPro" id="IPR000182">
    <property type="entry name" value="GNAT_dom"/>
</dbReference>
<dbReference type="AlphaFoldDB" id="A0AAF0A1G6"/>
<proteinExistence type="inferred from homology"/>
<keyword evidence="2" id="KW-0808">Transferase</keyword>
<keyword evidence="6" id="KW-1185">Reference proteome</keyword>
<dbReference type="Pfam" id="PF00583">
    <property type="entry name" value="Acetyltransf_1"/>
    <property type="match status" value="1"/>
</dbReference>
<dbReference type="GO" id="GO:0008080">
    <property type="term" value="F:N-acetyltransferase activity"/>
    <property type="evidence" value="ECO:0007669"/>
    <property type="project" value="TreeGrafter"/>
</dbReference>
<dbReference type="InterPro" id="IPR016181">
    <property type="entry name" value="Acyl_CoA_acyltransferase"/>
</dbReference>
<name>A0AAF0A1G6_9BACT</name>
<evidence type="ECO:0000256" key="2">
    <source>
        <dbReference type="ARBA" id="ARBA00022679"/>
    </source>
</evidence>
<keyword evidence="3" id="KW-0012">Acyltransferase</keyword>
<accession>A0AAF0A1G6</accession>